<sequence>MSSKTSPLSFGAFVTKNATVFKIHAPRSTRVHLVIFNLPEDETGVEYEMTKQDNGDFTIELNDAGVGT</sequence>
<dbReference type="GO" id="GO:0004553">
    <property type="term" value="F:hydrolase activity, hydrolyzing O-glycosyl compounds"/>
    <property type="evidence" value="ECO:0007669"/>
    <property type="project" value="InterPro"/>
</dbReference>
<gene>
    <name evidence="2" type="ORF">METZ01_LOCUS371419</name>
</gene>
<proteinExistence type="predicted"/>
<name>A0A382T9U4_9ZZZZ</name>
<dbReference type="SUPFAM" id="SSF81296">
    <property type="entry name" value="E set domains"/>
    <property type="match status" value="1"/>
</dbReference>
<evidence type="ECO:0000313" key="2">
    <source>
        <dbReference type="EMBL" id="SVD18565.1"/>
    </source>
</evidence>
<feature type="domain" description="Glycoside hydrolase family 13 N-terminal" evidence="1">
    <location>
        <begin position="10"/>
        <end position="63"/>
    </location>
</feature>
<protein>
    <recommendedName>
        <fullName evidence="1">Glycoside hydrolase family 13 N-terminal domain-containing protein</fullName>
    </recommendedName>
</protein>
<dbReference type="EMBL" id="UINC01134796">
    <property type="protein sequence ID" value="SVD18565.1"/>
    <property type="molecule type" value="Genomic_DNA"/>
</dbReference>
<dbReference type="InterPro" id="IPR014756">
    <property type="entry name" value="Ig_E-set"/>
</dbReference>
<dbReference type="InterPro" id="IPR004193">
    <property type="entry name" value="Glyco_hydro_13_N"/>
</dbReference>
<dbReference type="InterPro" id="IPR013783">
    <property type="entry name" value="Ig-like_fold"/>
</dbReference>
<dbReference type="Gene3D" id="2.60.40.10">
    <property type="entry name" value="Immunoglobulins"/>
    <property type="match status" value="1"/>
</dbReference>
<accession>A0A382T9U4</accession>
<dbReference type="AlphaFoldDB" id="A0A382T9U4"/>
<dbReference type="GO" id="GO:0005975">
    <property type="term" value="P:carbohydrate metabolic process"/>
    <property type="evidence" value="ECO:0007669"/>
    <property type="project" value="InterPro"/>
</dbReference>
<reference evidence="2" key="1">
    <citation type="submission" date="2018-05" db="EMBL/GenBank/DDBJ databases">
        <authorList>
            <person name="Lanie J.A."/>
            <person name="Ng W.-L."/>
            <person name="Kazmierczak K.M."/>
            <person name="Andrzejewski T.M."/>
            <person name="Davidsen T.M."/>
            <person name="Wayne K.J."/>
            <person name="Tettelin H."/>
            <person name="Glass J.I."/>
            <person name="Rusch D."/>
            <person name="Podicherti R."/>
            <person name="Tsui H.-C.T."/>
            <person name="Winkler M.E."/>
        </authorList>
    </citation>
    <scope>NUCLEOTIDE SEQUENCE</scope>
</reference>
<organism evidence="2">
    <name type="scientific">marine metagenome</name>
    <dbReference type="NCBI Taxonomy" id="408172"/>
    <lineage>
        <taxon>unclassified sequences</taxon>
        <taxon>metagenomes</taxon>
        <taxon>ecological metagenomes</taxon>
    </lineage>
</organism>
<evidence type="ECO:0000259" key="1">
    <source>
        <dbReference type="Pfam" id="PF02922"/>
    </source>
</evidence>
<dbReference type="Pfam" id="PF02922">
    <property type="entry name" value="CBM_48"/>
    <property type="match status" value="1"/>
</dbReference>
<feature type="non-terminal residue" evidence="2">
    <location>
        <position position="68"/>
    </location>
</feature>